<dbReference type="PRINTS" id="PR00081">
    <property type="entry name" value="GDHRDH"/>
</dbReference>
<reference evidence="3" key="2">
    <citation type="submission" date="2020-02" db="EMBL/GenBank/DDBJ databases">
        <authorList>
            <person name="Matsumoto Y."/>
            <person name="Motooka D."/>
            <person name="Nakamura S."/>
        </authorList>
    </citation>
    <scope>NUCLEOTIDE SEQUENCE</scope>
    <source>
        <strain evidence="3">JCM 13671</strain>
    </source>
</reference>
<gene>
    <name evidence="3" type="ORF">MCNF_50380</name>
</gene>
<evidence type="ECO:0000256" key="1">
    <source>
        <dbReference type="ARBA" id="ARBA00006484"/>
    </source>
</evidence>
<name>A0A7I7Y5Q2_9MYCO</name>
<reference evidence="3" key="1">
    <citation type="journal article" date="2019" name="Emerg. Microbes Infect.">
        <title>Comprehensive subspecies identification of 175 nontuberculous mycobacteria species based on 7547 genomic profiles.</title>
        <authorList>
            <person name="Matsumoto Y."/>
            <person name="Kinjo T."/>
            <person name="Motooka D."/>
            <person name="Nabeya D."/>
            <person name="Jung N."/>
            <person name="Uechi K."/>
            <person name="Horii T."/>
            <person name="Iida T."/>
            <person name="Fujita J."/>
            <person name="Nakamura S."/>
        </authorList>
    </citation>
    <scope>NUCLEOTIDE SEQUENCE [LARGE SCALE GENOMIC DNA]</scope>
    <source>
        <strain evidence="3">JCM 13671</strain>
    </source>
</reference>
<dbReference type="Proteomes" id="UP000466931">
    <property type="component" value="Chromosome"/>
</dbReference>
<comment type="similarity">
    <text evidence="1">Belongs to the short-chain dehydrogenases/reductases (SDR) family.</text>
</comment>
<dbReference type="AlphaFoldDB" id="A0A7I7Y5Q2"/>
<protein>
    <submittedName>
        <fullName evidence="3">Short-chain dehydrogenase</fullName>
    </submittedName>
</protein>
<dbReference type="Gene3D" id="3.40.50.720">
    <property type="entry name" value="NAD(P)-binding Rossmann-like Domain"/>
    <property type="match status" value="1"/>
</dbReference>
<organism evidence="3 4">
    <name type="scientific">Mycolicibacterium confluentis</name>
    <dbReference type="NCBI Taxonomy" id="28047"/>
    <lineage>
        <taxon>Bacteria</taxon>
        <taxon>Bacillati</taxon>
        <taxon>Actinomycetota</taxon>
        <taxon>Actinomycetes</taxon>
        <taxon>Mycobacteriales</taxon>
        <taxon>Mycobacteriaceae</taxon>
        <taxon>Mycolicibacterium</taxon>
    </lineage>
</organism>
<dbReference type="FunFam" id="3.40.50.720:FF:000084">
    <property type="entry name" value="Short-chain dehydrogenase reductase"/>
    <property type="match status" value="1"/>
</dbReference>
<evidence type="ECO:0000313" key="4">
    <source>
        <dbReference type="Proteomes" id="UP000466931"/>
    </source>
</evidence>
<dbReference type="SUPFAM" id="SSF51735">
    <property type="entry name" value="NAD(P)-binding Rossmann-fold domains"/>
    <property type="match status" value="1"/>
</dbReference>
<dbReference type="PANTHER" id="PTHR24321">
    <property type="entry name" value="DEHYDROGENASES, SHORT CHAIN"/>
    <property type="match status" value="1"/>
</dbReference>
<dbReference type="GO" id="GO:0016491">
    <property type="term" value="F:oxidoreductase activity"/>
    <property type="evidence" value="ECO:0007669"/>
    <property type="project" value="UniProtKB-KW"/>
</dbReference>
<evidence type="ECO:0000313" key="3">
    <source>
        <dbReference type="EMBL" id="BBZ36433.1"/>
    </source>
</evidence>
<dbReference type="EMBL" id="AP022612">
    <property type="protein sequence ID" value="BBZ36433.1"/>
    <property type="molecule type" value="Genomic_DNA"/>
</dbReference>
<dbReference type="PANTHER" id="PTHR24321:SF8">
    <property type="entry name" value="ESTRADIOL 17-BETA-DEHYDROGENASE 8-RELATED"/>
    <property type="match status" value="1"/>
</dbReference>
<dbReference type="InterPro" id="IPR036291">
    <property type="entry name" value="NAD(P)-bd_dom_sf"/>
</dbReference>
<sequence length="255" mass="26490">MTADETRVALVTGGNSGIGLATAQLLNERGYAVAICGRDAGRLETAVNETGAKLAVQADVSDRDAAYAAVEEVVGTLGRLDALVNAHGILGAPTPLADLTPEQWHTMLNINLLGPIWTTTAATAELSKTQGAVVNVASINAIQAEQQMAPYGVSKAGLVGFTKYAAADLAPMGIRVNAVLPGWVHTPMAAPHFEEAGVTDGRMSTNYMGRAASPRELAQVIAFLLSKEASFVTGAEIVADGGHWIKMQDLAPLTD</sequence>
<proteinExistence type="inferred from homology"/>
<keyword evidence="4" id="KW-1185">Reference proteome</keyword>
<dbReference type="CDD" id="cd05233">
    <property type="entry name" value="SDR_c"/>
    <property type="match status" value="1"/>
</dbReference>
<evidence type="ECO:0000256" key="2">
    <source>
        <dbReference type="ARBA" id="ARBA00023002"/>
    </source>
</evidence>
<dbReference type="RefSeq" id="WP_085152188.1">
    <property type="nucleotide sequence ID" value="NZ_AP022612.1"/>
</dbReference>
<dbReference type="Pfam" id="PF13561">
    <property type="entry name" value="adh_short_C2"/>
    <property type="match status" value="1"/>
</dbReference>
<accession>A0A7I7Y5Q2</accession>
<dbReference type="PRINTS" id="PR00080">
    <property type="entry name" value="SDRFAMILY"/>
</dbReference>
<keyword evidence="2" id="KW-0560">Oxidoreductase</keyword>
<dbReference type="InterPro" id="IPR002347">
    <property type="entry name" value="SDR_fam"/>
</dbReference>